<comment type="caution">
    <text evidence="3">The sequence shown here is derived from an EMBL/GenBank/DDBJ whole genome shotgun (WGS) entry which is preliminary data.</text>
</comment>
<evidence type="ECO:0000313" key="3">
    <source>
        <dbReference type="EMBL" id="GEQ22051.1"/>
    </source>
</evidence>
<evidence type="ECO:0000256" key="1">
    <source>
        <dbReference type="SAM" id="Coils"/>
    </source>
</evidence>
<sequence length="590" mass="68892">MEQKPLPIGIDNFEMLITRGYYFLDKTLLIKDLLDNKAAVNLFTRPRRFGKTLNMSMLQYYFEDRRDELTGEKIDNSYLFEGLNIKAAGEKYTKDIGKYPVINLSLKSAKQGSLDLAFQCIREEISNEFKRHKYIIESEVLKAEKEHFMKIVNNDKDMSLYITSLKFLSDCLNKYHNNKVIILIDEYDVPLENSFFRGFYQEMIDFLRSLFESALKTNTSLEFSVITGCLRISKESIFTGLNNLKIISILDDRYAEHFGFTDEEVRKICEDYNIEQKYEIIKEWFNGYIFGETNVYNPWSVMQYVDDLKANINRLPKSYWANTSSNSIVKSLIERADDITKGEIEALIEGKTIEKPVHEDITYDDVYDNLDNLWNFMLFTGYFKKISERMDENTQEKFVELAIPNLEVKYIFRTKILKWFNEKIKLSDMTNLFNAVVNENPEVFEVELNKLLLETISFNDAYENFYHGFLAGVLSNMKGYIVKSNYKVAPHHKDEVGCTSKLNTSLSGTCQGGTGRSNLFIKSVSRRGIAIVIEFKIANDIDDLEKKAEEAIEQIEDRRYDMELRSEGYKNICKYGIAFYKKDCLIKIKD</sequence>
<keyword evidence="1" id="KW-0175">Coiled coil</keyword>
<name>A0A512TPS7_CLOBU</name>
<feature type="domain" description="AAA-ATPase-like" evidence="2">
    <location>
        <begin position="7"/>
        <end position="238"/>
    </location>
</feature>
<dbReference type="AlphaFoldDB" id="A0A512TPS7"/>
<protein>
    <recommendedName>
        <fullName evidence="2">AAA-ATPase-like domain-containing protein</fullName>
    </recommendedName>
</protein>
<reference evidence="3 4" key="1">
    <citation type="submission" date="2019-07" db="EMBL/GenBank/DDBJ databases">
        <title>Whole genome shotgun sequence of Clostridium butyricum NBRC 3858.</title>
        <authorList>
            <person name="Hosoyama A."/>
            <person name="Uohara A."/>
            <person name="Ohji S."/>
            <person name="Ichikawa N."/>
        </authorList>
    </citation>
    <scope>NUCLEOTIDE SEQUENCE [LARGE SCALE GENOMIC DNA]</scope>
    <source>
        <strain evidence="3 4">NBRC 3858</strain>
    </source>
</reference>
<dbReference type="PANTHER" id="PTHR34825">
    <property type="entry name" value="CONSERVED PROTEIN, WITH A WEAK D-GALACTARATE DEHYDRATASE/ALTRONATE HYDROLASE DOMAIN"/>
    <property type="match status" value="1"/>
</dbReference>
<dbReference type="EMBL" id="BKBC01000038">
    <property type="protein sequence ID" value="GEQ22051.1"/>
    <property type="molecule type" value="Genomic_DNA"/>
</dbReference>
<dbReference type="InterPro" id="IPR018631">
    <property type="entry name" value="AAA-ATPase-like_dom"/>
</dbReference>
<dbReference type="Proteomes" id="UP000321089">
    <property type="component" value="Unassembled WGS sequence"/>
</dbReference>
<dbReference type="Pfam" id="PF09820">
    <property type="entry name" value="AAA-ATPase_like"/>
    <property type="match status" value="1"/>
</dbReference>
<evidence type="ECO:0000259" key="2">
    <source>
        <dbReference type="Pfam" id="PF09820"/>
    </source>
</evidence>
<organism evidence="3 4">
    <name type="scientific">Clostridium butyricum</name>
    <dbReference type="NCBI Taxonomy" id="1492"/>
    <lineage>
        <taxon>Bacteria</taxon>
        <taxon>Bacillati</taxon>
        <taxon>Bacillota</taxon>
        <taxon>Clostridia</taxon>
        <taxon>Eubacteriales</taxon>
        <taxon>Clostridiaceae</taxon>
        <taxon>Clostridium</taxon>
    </lineage>
</organism>
<feature type="coiled-coil region" evidence="1">
    <location>
        <begin position="538"/>
        <end position="565"/>
    </location>
</feature>
<gene>
    <name evidence="3" type="ORF">CBU02nite_25570</name>
</gene>
<dbReference type="Pfam" id="PF08011">
    <property type="entry name" value="PDDEXK_9"/>
    <property type="match status" value="1"/>
</dbReference>
<evidence type="ECO:0000313" key="4">
    <source>
        <dbReference type="Proteomes" id="UP000321089"/>
    </source>
</evidence>
<dbReference type="RefSeq" id="WP_146868741.1">
    <property type="nucleotide sequence ID" value="NZ_BKBC01000038.1"/>
</dbReference>
<proteinExistence type="predicted"/>
<dbReference type="InterPro" id="IPR012547">
    <property type="entry name" value="PDDEXK_9"/>
</dbReference>
<dbReference type="PANTHER" id="PTHR34825:SF1">
    <property type="entry name" value="AAA-ATPASE-LIKE DOMAIN-CONTAINING PROTEIN"/>
    <property type="match status" value="1"/>
</dbReference>
<accession>A0A512TPS7</accession>